<gene>
    <name evidence="2" type="ORF">HNR21_004762</name>
</gene>
<evidence type="ECO:0000259" key="1">
    <source>
        <dbReference type="Pfam" id="PF25232"/>
    </source>
</evidence>
<protein>
    <recommendedName>
        <fullName evidence="1">DUF7848 domain-containing protein</fullName>
    </recommendedName>
</protein>
<feature type="domain" description="DUF7848" evidence="1">
    <location>
        <begin position="12"/>
        <end position="59"/>
    </location>
</feature>
<dbReference type="RefSeq" id="WP_182706938.1">
    <property type="nucleotide sequence ID" value="NZ_JACJII010000001.1"/>
</dbReference>
<dbReference type="AlphaFoldDB" id="A0A7W3RB23"/>
<sequence>MSQQPACLPALPEIDPEESPVTFVMLECRTCGDSSGWMRDRGNSRHYEWAMEHFDNVGHPNVYTWSVSRSTARTGRF</sequence>
<keyword evidence="3" id="KW-1185">Reference proteome</keyword>
<organism evidence="2 3">
    <name type="scientific">Thermomonospora cellulosilytica</name>
    <dbReference type="NCBI Taxonomy" id="1411118"/>
    <lineage>
        <taxon>Bacteria</taxon>
        <taxon>Bacillati</taxon>
        <taxon>Actinomycetota</taxon>
        <taxon>Actinomycetes</taxon>
        <taxon>Streptosporangiales</taxon>
        <taxon>Thermomonosporaceae</taxon>
        <taxon>Thermomonospora</taxon>
    </lineage>
</organism>
<name>A0A7W3RB23_9ACTN</name>
<comment type="caution">
    <text evidence="2">The sequence shown here is derived from an EMBL/GenBank/DDBJ whole genome shotgun (WGS) entry which is preliminary data.</text>
</comment>
<evidence type="ECO:0000313" key="2">
    <source>
        <dbReference type="EMBL" id="MBA9005880.1"/>
    </source>
</evidence>
<proteinExistence type="predicted"/>
<dbReference type="Proteomes" id="UP000539313">
    <property type="component" value="Unassembled WGS sequence"/>
</dbReference>
<dbReference type="EMBL" id="JACJII010000001">
    <property type="protein sequence ID" value="MBA9005880.1"/>
    <property type="molecule type" value="Genomic_DNA"/>
</dbReference>
<accession>A0A7W3RB23</accession>
<reference evidence="2 3" key="1">
    <citation type="submission" date="2020-08" db="EMBL/GenBank/DDBJ databases">
        <title>Sequencing the genomes of 1000 actinobacteria strains.</title>
        <authorList>
            <person name="Klenk H.-P."/>
        </authorList>
    </citation>
    <scope>NUCLEOTIDE SEQUENCE [LARGE SCALE GENOMIC DNA]</scope>
    <source>
        <strain evidence="2 3">DSM 45823</strain>
    </source>
</reference>
<dbReference type="Pfam" id="PF25232">
    <property type="entry name" value="DUF7848"/>
    <property type="match status" value="1"/>
</dbReference>
<dbReference type="InterPro" id="IPR057170">
    <property type="entry name" value="DUF7848"/>
</dbReference>
<evidence type="ECO:0000313" key="3">
    <source>
        <dbReference type="Proteomes" id="UP000539313"/>
    </source>
</evidence>